<organism evidence="5 7">
    <name type="scientific">Treponema phagedenis</name>
    <dbReference type="NCBI Taxonomy" id="162"/>
    <lineage>
        <taxon>Bacteria</taxon>
        <taxon>Pseudomonadati</taxon>
        <taxon>Spirochaetota</taxon>
        <taxon>Spirochaetia</taxon>
        <taxon>Spirochaetales</taxon>
        <taxon>Treponemataceae</taxon>
        <taxon>Treponema</taxon>
    </lineage>
</organism>
<keyword evidence="1" id="KW-0479">Metal-binding</keyword>
<dbReference type="InterPro" id="IPR026902">
    <property type="entry name" value="RnfC_N"/>
</dbReference>
<evidence type="ECO:0000313" key="6">
    <source>
        <dbReference type="EMBL" id="QEJ99245.1"/>
    </source>
</evidence>
<dbReference type="AlphaFoldDB" id="A0A0B7GZ60"/>
<dbReference type="OrthoDB" id="358646at2"/>
<dbReference type="PROSITE" id="PS51379">
    <property type="entry name" value="4FE4S_FER_2"/>
    <property type="match status" value="1"/>
</dbReference>
<dbReference type="Proteomes" id="UP000042527">
    <property type="component" value="Unassembled WGS sequence"/>
</dbReference>
<dbReference type="InterPro" id="IPR009051">
    <property type="entry name" value="Helical_ferredxn"/>
</dbReference>
<evidence type="ECO:0000313" key="7">
    <source>
        <dbReference type="Proteomes" id="UP000042527"/>
    </source>
</evidence>
<dbReference type="InterPro" id="IPR017900">
    <property type="entry name" value="4Fe4S_Fe_S_CS"/>
</dbReference>
<dbReference type="GO" id="GO:0016020">
    <property type="term" value="C:membrane"/>
    <property type="evidence" value="ECO:0007669"/>
    <property type="project" value="InterPro"/>
</dbReference>
<dbReference type="SUPFAM" id="SSF142984">
    <property type="entry name" value="Nqo1 middle domain-like"/>
    <property type="match status" value="1"/>
</dbReference>
<dbReference type="PROSITE" id="PS00198">
    <property type="entry name" value="4FE4S_FER_1"/>
    <property type="match status" value="1"/>
</dbReference>
<dbReference type="SUPFAM" id="SSF46548">
    <property type="entry name" value="alpha-helical ferredoxin"/>
    <property type="match status" value="1"/>
</dbReference>
<evidence type="ECO:0000256" key="3">
    <source>
        <dbReference type="ARBA" id="ARBA00023014"/>
    </source>
</evidence>
<evidence type="ECO:0000256" key="1">
    <source>
        <dbReference type="ARBA" id="ARBA00022723"/>
    </source>
</evidence>
<reference evidence="7" key="2">
    <citation type="submission" date="2015-01" db="EMBL/GenBank/DDBJ databases">
        <authorList>
            <person name="Manzoor Shahid"/>
            <person name="Zubair Saima"/>
        </authorList>
    </citation>
    <scope>NUCLEOTIDE SEQUENCE [LARGE SCALE GENOMIC DNA]</scope>
    <source>
        <strain evidence="7">V1</strain>
    </source>
</reference>
<dbReference type="GO" id="GO:0046872">
    <property type="term" value="F:metal ion binding"/>
    <property type="evidence" value="ECO:0007669"/>
    <property type="project" value="UniProtKB-KW"/>
</dbReference>
<dbReference type="InterPro" id="IPR019554">
    <property type="entry name" value="Soluble_ligand-bd"/>
</dbReference>
<proteinExistence type="predicted"/>
<dbReference type="EMBL" id="CDNC01000023">
    <property type="protein sequence ID" value="CEM62255.1"/>
    <property type="molecule type" value="Genomic_DNA"/>
</dbReference>
<sequence length="427" mass="46903">MIEFLYAKRSGDYLKHFHFPFDFAGNAFIPRKATIPLYCQNKSAPPPIPVVSPGEYVREGQIIARAQSADSVHVHASVPGFVSNFVTIESVHQNHLRGIEIRTQGKFDYLGKPQAHYPWENTSVYELIRIIEDAGVVNTAENSVSLALLLRQIKRLGGQKLSLIASDFDPSCKLDSFLTEKFTEKVAVGTAIIAKILDAQTITCFHSFSKNGSVLQTLKNYVSFSADYAEKPFLYPYGSFSFLKETANSCTIDAATAVSVFEAVVNNQPVTASYVLITGRSLKTPQVLKARIGTPIGSLIEECGGFKTKPSHIIINGLLKGEIINNLDMPVDKSLKSIHAVGKEINPAAKISRCRHCGGCVRNCPVYIDPIRIITALERNQYTEDVRQALRICRQCGLCSASCASRIPLTEILAKAKMSFNIQGGGR</sequence>
<dbReference type="InterPro" id="IPR010208">
    <property type="entry name" value="Ion_transpt_RnfC/RsxC"/>
</dbReference>
<reference evidence="6 8" key="3">
    <citation type="submission" date="2019-08" db="EMBL/GenBank/DDBJ databases">
        <authorList>
            <person name="Kuhnert P."/>
        </authorList>
    </citation>
    <scope>NUCLEOTIDE SEQUENCE [LARGE SCALE GENOMIC DNA]</scope>
    <source>
        <strain evidence="6 8">B36.5</strain>
    </source>
</reference>
<accession>A0A0B7GZ60</accession>
<name>A0A0B7GZ60_TREPH</name>
<keyword evidence="3" id="KW-0411">Iron-sulfur</keyword>
<dbReference type="Proteomes" id="UP000323594">
    <property type="component" value="Chromosome"/>
</dbReference>
<evidence type="ECO:0000313" key="5">
    <source>
        <dbReference type="EMBL" id="CEM62255.1"/>
    </source>
</evidence>
<evidence type="ECO:0000259" key="4">
    <source>
        <dbReference type="PROSITE" id="PS51379"/>
    </source>
</evidence>
<keyword evidence="2" id="KW-0408">Iron</keyword>
<dbReference type="RefSeq" id="WP_024752044.1">
    <property type="nucleotide sequence ID" value="NZ_CDNC01000023.1"/>
</dbReference>
<dbReference type="Gene3D" id="1.10.1060.10">
    <property type="entry name" value="Alpha-helical ferredoxin"/>
    <property type="match status" value="1"/>
</dbReference>
<protein>
    <submittedName>
        <fullName evidence="6">Nitrogen fixation protein</fullName>
    </submittedName>
</protein>
<dbReference type="PANTHER" id="PTHR43034">
    <property type="entry name" value="ION-TRANSLOCATING OXIDOREDUCTASE COMPLEX SUBUNIT C"/>
    <property type="match status" value="1"/>
</dbReference>
<gene>
    <name evidence="6" type="ORF">FUT82_15470</name>
    <name evidence="5" type="ORF">TPHV1_30150</name>
</gene>
<dbReference type="EMBL" id="CP042817">
    <property type="protein sequence ID" value="QEJ99245.1"/>
    <property type="molecule type" value="Genomic_DNA"/>
</dbReference>
<evidence type="ECO:0000313" key="8">
    <source>
        <dbReference type="Proteomes" id="UP000323594"/>
    </source>
</evidence>
<feature type="domain" description="4Fe-4S ferredoxin-type" evidence="4">
    <location>
        <begin position="345"/>
        <end position="376"/>
    </location>
</feature>
<dbReference type="InterPro" id="IPR017896">
    <property type="entry name" value="4Fe4S_Fe-S-bd"/>
</dbReference>
<dbReference type="GeneID" id="57752121"/>
<dbReference type="PANTHER" id="PTHR43034:SF2">
    <property type="entry name" value="ION-TRANSLOCATING OXIDOREDUCTASE COMPLEX SUBUNIT C"/>
    <property type="match status" value="1"/>
</dbReference>
<dbReference type="Pfam" id="PF10531">
    <property type="entry name" value="SLBB"/>
    <property type="match status" value="1"/>
</dbReference>
<reference evidence="5" key="1">
    <citation type="submission" date="2015-01" db="EMBL/GenBank/DDBJ databases">
        <authorList>
            <person name="Xiang T."/>
            <person name="Song Y."/>
            <person name="Huang L."/>
            <person name="Wang B."/>
            <person name="Wu P."/>
        </authorList>
    </citation>
    <scope>NUCLEOTIDE SEQUENCE [LARGE SCALE GENOMIC DNA]</scope>
    <source>
        <strain evidence="5">V1</strain>
    </source>
</reference>
<dbReference type="Pfam" id="PF13375">
    <property type="entry name" value="RnfC_N"/>
    <property type="match status" value="1"/>
</dbReference>
<dbReference type="GO" id="GO:0051539">
    <property type="term" value="F:4 iron, 4 sulfur cluster binding"/>
    <property type="evidence" value="ECO:0007669"/>
    <property type="project" value="InterPro"/>
</dbReference>
<evidence type="ECO:0000256" key="2">
    <source>
        <dbReference type="ARBA" id="ARBA00023004"/>
    </source>
</evidence>
<keyword evidence="7" id="KW-1185">Reference proteome</keyword>
<dbReference type="GO" id="GO:0009055">
    <property type="term" value="F:electron transfer activity"/>
    <property type="evidence" value="ECO:0007669"/>
    <property type="project" value="InterPro"/>
</dbReference>